<organism evidence="2 3">
    <name type="scientific">Littorina saxatilis</name>
    <dbReference type="NCBI Taxonomy" id="31220"/>
    <lineage>
        <taxon>Eukaryota</taxon>
        <taxon>Metazoa</taxon>
        <taxon>Spiralia</taxon>
        <taxon>Lophotrochozoa</taxon>
        <taxon>Mollusca</taxon>
        <taxon>Gastropoda</taxon>
        <taxon>Caenogastropoda</taxon>
        <taxon>Littorinimorpha</taxon>
        <taxon>Littorinoidea</taxon>
        <taxon>Littorinidae</taxon>
        <taxon>Littorina</taxon>
    </lineage>
</organism>
<feature type="region of interest" description="Disordered" evidence="1">
    <location>
        <begin position="539"/>
        <end position="594"/>
    </location>
</feature>
<gene>
    <name evidence="2" type="ORF">V1264_009414</name>
</gene>
<name>A0AAN9G1W5_9CAEN</name>
<feature type="compositionally biased region" description="Polar residues" evidence="1">
    <location>
        <begin position="328"/>
        <end position="348"/>
    </location>
</feature>
<feature type="compositionally biased region" description="Polar residues" evidence="1">
    <location>
        <begin position="358"/>
        <end position="372"/>
    </location>
</feature>
<feature type="region of interest" description="Disordered" evidence="1">
    <location>
        <begin position="324"/>
        <end position="479"/>
    </location>
</feature>
<feature type="region of interest" description="Disordered" evidence="1">
    <location>
        <begin position="75"/>
        <end position="230"/>
    </location>
</feature>
<evidence type="ECO:0000256" key="1">
    <source>
        <dbReference type="SAM" id="MobiDB-lite"/>
    </source>
</evidence>
<proteinExistence type="predicted"/>
<sequence length="594" mass="70841">MSSPRRDRRSRSGSPNTKSKRSLDLVSTRVSPQSFKNREWQPRGRGNQRGRGRGQLRPFVRRDYHGVTVFRGTSQRYFPRHARDESGNHHHRRSRSRGRSWSREHQLRSKSASSEEGSRHKRHRSGSRERHTSSMKDRKQAHSRKKHRRHSSASPNRRQGHKTRSRSHSAEKPRPSQSRTRREERDYPKYPDPRYPEEMEDRLGRRRERSRSPEVTRGKRPPAPAAKGKELIPRNRLHKIFSLITQDTDFELDEDISIAIQRNPYAEPSEDSTVTVVFNEELFTMIYPERRKHKPIFDREEIKVFGHDKNLSDDPDFERRVIRLKPGKSSQPAEPQSSGYQYRSSFKITRTVKRGRSTSRSNSPARQTSQSDTKFRVRVTNDPRFESRFAELQGKDEAGPPRRSNLDPTDLRHELSSNRKTSVDARIRIDRDRDRREDRPRSSDARDSRPDRSKDREELPDFSRRKDKNMETPWLYDPESIPKDPKYFMHDDREHERRERGRGGRFFRGRFNMRRPFRPYRSRGYVRGGYRGRGNYFLGGNTRSFSPPRRFRKDYEKSPEREWKHDKFSELDQDGEKKPHREDDHEYPHSTSER</sequence>
<dbReference type="EMBL" id="JBAMIC010000022">
    <property type="protein sequence ID" value="KAK7091772.1"/>
    <property type="molecule type" value="Genomic_DNA"/>
</dbReference>
<evidence type="ECO:0000313" key="3">
    <source>
        <dbReference type="Proteomes" id="UP001374579"/>
    </source>
</evidence>
<feature type="compositionally biased region" description="Basic residues" evidence="1">
    <location>
        <begin position="89"/>
        <end position="100"/>
    </location>
</feature>
<feature type="compositionally biased region" description="Basic and acidic residues" evidence="1">
    <location>
        <begin position="553"/>
        <end position="594"/>
    </location>
</feature>
<feature type="compositionally biased region" description="Basic and acidic residues" evidence="1">
    <location>
        <begin position="409"/>
        <end position="470"/>
    </location>
</feature>
<feature type="compositionally biased region" description="Basic residues" evidence="1">
    <location>
        <begin position="158"/>
        <end position="167"/>
    </location>
</feature>
<feature type="compositionally biased region" description="Basic and acidic residues" evidence="1">
    <location>
        <begin position="126"/>
        <end position="140"/>
    </location>
</feature>
<feature type="compositionally biased region" description="Basic residues" evidence="1">
    <location>
        <begin position="1"/>
        <end position="11"/>
    </location>
</feature>
<feature type="compositionally biased region" description="Basic and acidic residues" evidence="1">
    <location>
        <begin position="168"/>
        <end position="203"/>
    </location>
</feature>
<feature type="region of interest" description="Disordered" evidence="1">
    <location>
        <begin position="1"/>
        <end position="62"/>
    </location>
</feature>
<comment type="caution">
    <text evidence="2">The sequence shown here is derived from an EMBL/GenBank/DDBJ whole genome shotgun (WGS) entry which is preliminary data.</text>
</comment>
<reference evidence="2 3" key="1">
    <citation type="submission" date="2024-02" db="EMBL/GenBank/DDBJ databases">
        <title>Chromosome-scale genome assembly of the rough periwinkle Littorina saxatilis.</title>
        <authorList>
            <person name="De Jode A."/>
            <person name="Faria R."/>
            <person name="Formenti G."/>
            <person name="Sims Y."/>
            <person name="Smith T.P."/>
            <person name="Tracey A."/>
            <person name="Wood J.M.D."/>
            <person name="Zagrodzka Z.B."/>
            <person name="Johannesson K."/>
            <person name="Butlin R.K."/>
            <person name="Leder E.H."/>
        </authorList>
    </citation>
    <scope>NUCLEOTIDE SEQUENCE [LARGE SCALE GENOMIC DNA]</scope>
    <source>
        <strain evidence="2">Snail1</strain>
        <tissue evidence="2">Muscle</tissue>
    </source>
</reference>
<evidence type="ECO:0000313" key="2">
    <source>
        <dbReference type="EMBL" id="KAK7091772.1"/>
    </source>
</evidence>
<accession>A0AAN9G1W5</accession>
<keyword evidence="3" id="KW-1185">Reference proteome</keyword>
<protein>
    <submittedName>
        <fullName evidence="2">Uncharacterized protein</fullName>
    </submittedName>
</protein>
<dbReference type="Proteomes" id="UP001374579">
    <property type="component" value="Unassembled WGS sequence"/>
</dbReference>
<dbReference type="AlphaFoldDB" id="A0AAN9G1W5"/>
<feature type="compositionally biased region" description="Basic residues" evidence="1">
    <location>
        <begin position="141"/>
        <end position="151"/>
    </location>
</feature>
<feature type="compositionally biased region" description="Basic and acidic residues" evidence="1">
    <location>
        <begin position="373"/>
        <end position="400"/>
    </location>
</feature>